<evidence type="ECO:0000313" key="2">
    <source>
        <dbReference type="Proteomes" id="UP000536179"/>
    </source>
</evidence>
<proteinExistence type="predicted"/>
<organism evidence="1 2">
    <name type="scientific">Aporhodopirellula rubra</name>
    <dbReference type="NCBI Taxonomy" id="980271"/>
    <lineage>
        <taxon>Bacteria</taxon>
        <taxon>Pseudomonadati</taxon>
        <taxon>Planctomycetota</taxon>
        <taxon>Planctomycetia</taxon>
        <taxon>Pirellulales</taxon>
        <taxon>Pirellulaceae</taxon>
        <taxon>Aporhodopirellula</taxon>
    </lineage>
</organism>
<reference evidence="1 2" key="1">
    <citation type="submission" date="2020-08" db="EMBL/GenBank/DDBJ databases">
        <title>Genomic Encyclopedia of Type Strains, Phase III (KMG-III): the genomes of soil and plant-associated and newly described type strains.</title>
        <authorList>
            <person name="Whitman W."/>
        </authorList>
    </citation>
    <scope>NUCLEOTIDE SEQUENCE [LARGE SCALE GENOMIC DNA]</scope>
    <source>
        <strain evidence="1 2">CECT 8075</strain>
    </source>
</reference>
<name>A0A7W5H874_9BACT</name>
<comment type="caution">
    <text evidence="1">The sequence shown here is derived from an EMBL/GenBank/DDBJ whole genome shotgun (WGS) entry which is preliminary data.</text>
</comment>
<evidence type="ECO:0000313" key="1">
    <source>
        <dbReference type="EMBL" id="MBB3210397.1"/>
    </source>
</evidence>
<dbReference type="RefSeq" id="WP_184309670.1">
    <property type="nucleotide sequence ID" value="NZ_JACHXU010000036.1"/>
</dbReference>
<accession>A0A7W5H874</accession>
<protein>
    <submittedName>
        <fullName evidence="1">Uncharacterized protein</fullName>
    </submittedName>
</protein>
<dbReference type="AlphaFoldDB" id="A0A7W5H874"/>
<keyword evidence="2" id="KW-1185">Reference proteome</keyword>
<dbReference type="EMBL" id="JACHXU010000036">
    <property type="protein sequence ID" value="MBB3210397.1"/>
    <property type="molecule type" value="Genomic_DNA"/>
</dbReference>
<sequence length="62" mass="6789">MNYQVYAANRLAMPTAAIADTSLLASRGESEYWSQTHAIITGSVNKGLEHQLRCICVFAMSP</sequence>
<gene>
    <name evidence="1" type="ORF">FHS27_006244</name>
</gene>
<dbReference type="Proteomes" id="UP000536179">
    <property type="component" value="Unassembled WGS sequence"/>
</dbReference>